<reference evidence="4 5" key="1">
    <citation type="submission" date="2020-12" db="EMBL/GenBank/DDBJ databases">
        <title>HMF7856_wgs.fasta genome submission.</title>
        <authorList>
            <person name="Kang H."/>
            <person name="Kim H."/>
            <person name="Joh K."/>
        </authorList>
    </citation>
    <scope>NUCLEOTIDE SEQUENCE [LARGE SCALE GENOMIC DNA]</scope>
    <source>
        <strain evidence="4 5">HMF7856</strain>
    </source>
</reference>
<dbReference type="AlphaFoldDB" id="A0A6I4INC1"/>
<dbReference type="SUPFAM" id="SSF51679">
    <property type="entry name" value="Bacterial luciferase-like"/>
    <property type="match status" value="1"/>
</dbReference>
<dbReference type="PANTHER" id="PTHR30137:SF20">
    <property type="entry name" value="N-ACETYL-S-ALKYLCYSTEINE MONOOXYGENASE"/>
    <property type="match status" value="1"/>
</dbReference>
<evidence type="ECO:0000313" key="4">
    <source>
        <dbReference type="EMBL" id="QQL49261.1"/>
    </source>
</evidence>
<dbReference type="RefSeq" id="WP_157524363.1">
    <property type="nucleotide sequence ID" value="NZ_CP066775.1"/>
</dbReference>
<dbReference type="FunFam" id="3.20.20.30:FF:000002">
    <property type="entry name" value="LLM class flavin-dependent oxidoreductase"/>
    <property type="match status" value="1"/>
</dbReference>
<dbReference type="KEGG" id="mgik:GO620_013925"/>
<dbReference type="InterPro" id="IPR019949">
    <property type="entry name" value="CmoO-like"/>
</dbReference>
<sequence length="345" mass="38271">MELSNIKLSVLDQSPVRKGVTAEQALQETLELAKHTDHLGYHRFWVAEHHNIDSLAGSAPEVLMAHLAGQTKNIRIGSGGVMMPNHTALKVAENFKLLEALFPGRIDLGMGRAPGTDRLTASVLAPNNNFSDQDFVNQLFDLQAYFHNTAEAGTIQEKVKAIPMAATAPKQWLLSSSGGSVRFAAHFGTGFSFAHFINPNGGPEAVDLYRRHFKPSADFTSPQANVAIFIFVSDDPEKVKQHQALMDFRFLSLERGQGLSPVGYADIKDEVYTDAELERIAYNRKRIIAGNSRSVKEQITRLVNNYQVDEVIAITIAEEFDDRLQSYTLLKEVFKETENVAQVAE</sequence>
<evidence type="ECO:0000313" key="5">
    <source>
        <dbReference type="Proteomes" id="UP000429232"/>
    </source>
</evidence>
<proteinExistence type="predicted"/>
<dbReference type="CDD" id="cd00347">
    <property type="entry name" value="Flavin_utilizing_monoxygenases"/>
    <property type="match status" value="1"/>
</dbReference>
<evidence type="ECO:0000256" key="2">
    <source>
        <dbReference type="ARBA" id="ARBA00074555"/>
    </source>
</evidence>
<feature type="domain" description="Luciferase-like" evidence="3">
    <location>
        <begin position="8"/>
        <end position="299"/>
    </location>
</feature>
<name>A0A6I4INC1_9SPHI</name>
<accession>A0A6I4INC1</accession>
<evidence type="ECO:0000259" key="3">
    <source>
        <dbReference type="Pfam" id="PF00296"/>
    </source>
</evidence>
<gene>
    <name evidence="4" type="ORF">GO620_013925</name>
</gene>
<organism evidence="4 5">
    <name type="scientific">Mucilaginibacter ginkgonis</name>
    <dbReference type="NCBI Taxonomy" id="2682091"/>
    <lineage>
        <taxon>Bacteria</taxon>
        <taxon>Pseudomonadati</taxon>
        <taxon>Bacteroidota</taxon>
        <taxon>Sphingobacteriia</taxon>
        <taxon>Sphingobacteriales</taxon>
        <taxon>Sphingobacteriaceae</taxon>
        <taxon>Mucilaginibacter</taxon>
    </lineage>
</organism>
<dbReference type="GO" id="GO:0005829">
    <property type="term" value="C:cytosol"/>
    <property type="evidence" value="ECO:0007669"/>
    <property type="project" value="TreeGrafter"/>
</dbReference>
<dbReference type="Pfam" id="PF00296">
    <property type="entry name" value="Bac_luciferase"/>
    <property type="match status" value="1"/>
</dbReference>
<keyword evidence="5" id="KW-1185">Reference proteome</keyword>
<dbReference type="InterPro" id="IPR050766">
    <property type="entry name" value="Bact_Lucif_Oxidored"/>
</dbReference>
<protein>
    <recommendedName>
        <fullName evidence="2">Luciferase-like monooxygenase</fullName>
    </recommendedName>
</protein>
<comment type="similarity">
    <text evidence="1">To bacterial alkanal monooxygenase alpha and beta chains.</text>
</comment>
<evidence type="ECO:0000256" key="1">
    <source>
        <dbReference type="ARBA" id="ARBA00007789"/>
    </source>
</evidence>
<dbReference type="InterPro" id="IPR011251">
    <property type="entry name" value="Luciferase-like_dom"/>
</dbReference>
<dbReference type="InterPro" id="IPR036661">
    <property type="entry name" value="Luciferase-like_sf"/>
</dbReference>
<dbReference type="NCBIfam" id="TIGR03558">
    <property type="entry name" value="oxido_grp_1"/>
    <property type="match status" value="1"/>
</dbReference>
<dbReference type="Proteomes" id="UP000429232">
    <property type="component" value="Chromosome"/>
</dbReference>
<dbReference type="Gene3D" id="3.20.20.30">
    <property type="entry name" value="Luciferase-like domain"/>
    <property type="match status" value="1"/>
</dbReference>
<dbReference type="PANTHER" id="PTHR30137">
    <property type="entry name" value="LUCIFERASE-LIKE MONOOXYGENASE"/>
    <property type="match status" value="1"/>
</dbReference>
<dbReference type="GO" id="GO:0016705">
    <property type="term" value="F:oxidoreductase activity, acting on paired donors, with incorporation or reduction of molecular oxygen"/>
    <property type="evidence" value="ECO:0007669"/>
    <property type="project" value="InterPro"/>
</dbReference>
<dbReference type="EMBL" id="CP066775">
    <property type="protein sequence ID" value="QQL49261.1"/>
    <property type="molecule type" value="Genomic_DNA"/>
</dbReference>